<dbReference type="PROSITE" id="PS50902">
    <property type="entry name" value="FLAVODOXIN_LIKE"/>
    <property type="match status" value="1"/>
</dbReference>
<dbReference type="GO" id="GO:0070819">
    <property type="term" value="F:menaquinone-dependent protoporphyrinogen oxidase activity"/>
    <property type="evidence" value="ECO:0007669"/>
    <property type="project" value="TreeGrafter"/>
</dbReference>
<dbReference type="SUPFAM" id="SSF52218">
    <property type="entry name" value="Flavoproteins"/>
    <property type="match status" value="1"/>
</dbReference>
<dbReference type="AlphaFoldDB" id="A0AAP2RAS1"/>
<sequence length="182" mass="19851">MKALVVYGTRGGATKGIADEIAKALEEQGYAATVKNARETKGINVNEFDLIVVGSSIWATKWKRDAANFLKRNAKALEDKKVALFASGLSGGDPSQREYGMKTYLEKVAEKYPSIKPISMGLFGGYVDFNSPNLIARIMGMAMKGELEKKGVDVSKPYDARDLPAVRKWALELAEKAKQASN</sequence>
<protein>
    <submittedName>
        <fullName evidence="2">Protoporphyrinogen oxidase</fullName>
    </submittedName>
</protein>
<dbReference type="GO" id="GO:0009055">
    <property type="term" value="F:electron transfer activity"/>
    <property type="evidence" value="ECO:0007669"/>
    <property type="project" value="InterPro"/>
</dbReference>
<dbReference type="Pfam" id="PF12724">
    <property type="entry name" value="Flavodoxin_5"/>
    <property type="match status" value="1"/>
</dbReference>
<dbReference type="EMBL" id="PGCK01000002">
    <property type="protein sequence ID" value="MCD1294064.1"/>
    <property type="molecule type" value="Genomic_DNA"/>
</dbReference>
<dbReference type="PANTHER" id="PTHR38030:SF2">
    <property type="entry name" value="PROTOPORPHYRINOGEN IX DEHYDROGENASE [QUINONE]"/>
    <property type="match status" value="1"/>
</dbReference>
<dbReference type="PANTHER" id="PTHR38030">
    <property type="entry name" value="PROTOPORPHYRINOGEN IX DEHYDROGENASE [MENAQUINONE]"/>
    <property type="match status" value="1"/>
</dbReference>
<organism evidence="2 3">
    <name type="scientific">Methanooceanicella nereidis</name>
    <dbReference type="NCBI Taxonomy" id="2052831"/>
    <lineage>
        <taxon>Archaea</taxon>
        <taxon>Methanobacteriati</taxon>
        <taxon>Methanobacteriota</taxon>
        <taxon>Stenosarchaea group</taxon>
        <taxon>Methanomicrobia</taxon>
        <taxon>Methanocellales</taxon>
        <taxon>Methanocellaceae</taxon>
        <taxon>Methanooceanicella</taxon>
    </lineage>
</organism>
<dbReference type="InterPro" id="IPR001226">
    <property type="entry name" value="Flavodoxin_CS"/>
</dbReference>
<dbReference type="InterPro" id="IPR052200">
    <property type="entry name" value="Protoporphyrinogen_IX_DH"/>
</dbReference>
<dbReference type="PROSITE" id="PS00201">
    <property type="entry name" value="FLAVODOXIN"/>
    <property type="match status" value="1"/>
</dbReference>
<evidence type="ECO:0000259" key="1">
    <source>
        <dbReference type="PROSITE" id="PS50902"/>
    </source>
</evidence>
<feature type="domain" description="Flavodoxin-like" evidence="1">
    <location>
        <begin position="3"/>
        <end position="174"/>
    </location>
</feature>
<dbReference type="InterPro" id="IPR029039">
    <property type="entry name" value="Flavoprotein-like_sf"/>
</dbReference>
<proteinExistence type="predicted"/>
<dbReference type="RefSeq" id="WP_230740673.1">
    <property type="nucleotide sequence ID" value="NZ_PGCK01000002.1"/>
</dbReference>
<dbReference type="InterPro" id="IPR026816">
    <property type="entry name" value="Flavodoxin_dom"/>
</dbReference>
<dbReference type="InterPro" id="IPR008254">
    <property type="entry name" value="Flavodoxin/NO_synth"/>
</dbReference>
<name>A0AAP2RAS1_9EURY</name>
<reference evidence="2 3" key="1">
    <citation type="submission" date="2017-11" db="EMBL/GenBank/DDBJ databases">
        <title>Isolation and Characterization of Family Methanocellaceae Species from Potential Methane Hydrate Area Offshore Southwestern Taiwan.</title>
        <authorList>
            <person name="Zhang W.-L."/>
            <person name="Chen W.-C."/>
            <person name="Lai M.-C."/>
            <person name="Chen S.-C."/>
        </authorList>
    </citation>
    <scope>NUCLEOTIDE SEQUENCE [LARGE SCALE GENOMIC DNA]</scope>
    <source>
        <strain evidence="2 3">CWC-04</strain>
    </source>
</reference>
<gene>
    <name evidence="2" type="ORF">CUJ83_03520</name>
</gene>
<comment type="caution">
    <text evidence="2">The sequence shown here is derived from an EMBL/GenBank/DDBJ whole genome shotgun (WGS) entry which is preliminary data.</text>
</comment>
<dbReference type="GO" id="GO:0006783">
    <property type="term" value="P:heme biosynthetic process"/>
    <property type="evidence" value="ECO:0007669"/>
    <property type="project" value="TreeGrafter"/>
</dbReference>
<dbReference type="Gene3D" id="3.40.50.360">
    <property type="match status" value="1"/>
</dbReference>
<dbReference type="GO" id="GO:0010181">
    <property type="term" value="F:FMN binding"/>
    <property type="evidence" value="ECO:0007669"/>
    <property type="project" value="InterPro"/>
</dbReference>
<accession>A0AAP2RAS1</accession>
<evidence type="ECO:0000313" key="2">
    <source>
        <dbReference type="EMBL" id="MCD1294064.1"/>
    </source>
</evidence>
<keyword evidence="3" id="KW-1185">Reference proteome</keyword>
<evidence type="ECO:0000313" key="3">
    <source>
        <dbReference type="Proteomes" id="UP001320159"/>
    </source>
</evidence>
<dbReference type="Proteomes" id="UP001320159">
    <property type="component" value="Unassembled WGS sequence"/>
</dbReference>